<evidence type="ECO:0000256" key="2">
    <source>
        <dbReference type="HAMAP-Rule" id="MF_00460"/>
    </source>
</evidence>
<dbReference type="InterPro" id="IPR016155">
    <property type="entry name" value="Mopterin_synth/thiamin_S_b"/>
</dbReference>
<dbReference type="InterPro" id="IPR037021">
    <property type="entry name" value="RnfH_sf"/>
</dbReference>
<name>A0AAW6RM23_9BURK</name>
<protein>
    <recommendedName>
        <fullName evidence="2">UPF0125 protein QB898_09100</fullName>
    </recommendedName>
</protein>
<proteinExistence type="inferred from homology"/>
<dbReference type="Pfam" id="PF03658">
    <property type="entry name" value="Ub-RnfH"/>
    <property type="match status" value="1"/>
</dbReference>
<reference evidence="3 4" key="1">
    <citation type="submission" date="2023-04" db="EMBL/GenBank/DDBJ databases">
        <title>Ottowia paracancer sp. nov., isolated from human stomach.</title>
        <authorList>
            <person name="Song Y."/>
        </authorList>
    </citation>
    <scope>NUCLEOTIDE SEQUENCE [LARGE SCALE GENOMIC DNA]</scope>
    <source>
        <strain evidence="3 4">10c7w1</strain>
    </source>
</reference>
<sequence length="134" mass="13783">MTNAAPPSSASCAASPPSCGGASGLIGVTVAWASAARQVQLARLHLPADATLAQAVQASGLLQGLPENARAALAYGIWGRPCAPGAALQDGDRVEIWRPLRVDPKRARRERFASQGARAAGLFARRRPGGKAGY</sequence>
<keyword evidence="4" id="KW-1185">Reference proteome</keyword>
<dbReference type="Gene3D" id="3.10.20.280">
    <property type="entry name" value="RnfH-like"/>
    <property type="match status" value="1"/>
</dbReference>
<dbReference type="InterPro" id="IPR005346">
    <property type="entry name" value="RnfH"/>
</dbReference>
<organism evidence="3 4">
    <name type="scientific">Ottowia cancrivicina</name>
    <dbReference type="NCBI Taxonomy" id="3040346"/>
    <lineage>
        <taxon>Bacteria</taxon>
        <taxon>Pseudomonadati</taxon>
        <taxon>Pseudomonadota</taxon>
        <taxon>Betaproteobacteria</taxon>
        <taxon>Burkholderiales</taxon>
        <taxon>Comamonadaceae</taxon>
        <taxon>Ottowia</taxon>
    </lineage>
</organism>
<dbReference type="Proteomes" id="UP001237156">
    <property type="component" value="Unassembled WGS sequence"/>
</dbReference>
<evidence type="ECO:0000256" key="1">
    <source>
        <dbReference type="ARBA" id="ARBA00010645"/>
    </source>
</evidence>
<comment type="similarity">
    <text evidence="1 2">Belongs to the UPF0125 (RnfH) family.</text>
</comment>
<dbReference type="AlphaFoldDB" id="A0AAW6RM23"/>
<dbReference type="PANTHER" id="PTHR37483:SF1">
    <property type="entry name" value="UPF0125 PROTEIN RATB"/>
    <property type="match status" value="1"/>
</dbReference>
<comment type="caution">
    <text evidence="3">The sequence shown here is derived from an EMBL/GenBank/DDBJ whole genome shotgun (WGS) entry which is preliminary data.</text>
</comment>
<accession>A0AAW6RM23</accession>
<gene>
    <name evidence="3" type="ORF">QB898_09100</name>
</gene>
<dbReference type="PANTHER" id="PTHR37483">
    <property type="entry name" value="UPF0125 PROTEIN RATB"/>
    <property type="match status" value="1"/>
</dbReference>
<dbReference type="SUPFAM" id="SSF54285">
    <property type="entry name" value="MoaD/ThiS"/>
    <property type="match status" value="1"/>
</dbReference>
<evidence type="ECO:0000313" key="3">
    <source>
        <dbReference type="EMBL" id="MDG9699862.1"/>
    </source>
</evidence>
<dbReference type="HAMAP" id="MF_00460">
    <property type="entry name" value="UPF0125_RnfH"/>
    <property type="match status" value="1"/>
</dbReference>
<dbReference type="RefSeq" id="WP_279524688.1">
    <property type="nucleotide sequence ID" value="NZ_JARVII010000018.1"/>
</dbReference>
<dbReference type="EMBL" id="JARVII010000018">
    <property type="protein sequence ID" value="MDG9699862.1"/>
    <property type="molecule type" value="Genomic_DNA"/>
</dbReference>
<evidence type="ECO:0000313" key="4">
    <source>
        <dbReference type="Proteomes" id="UP001237156"/>
    </source>
</evidence>